<dbReference type="InterPro" id="IPR000690">
    <property type="entry name" value="Matrin/U1-C_Znf_C2H2"/>
</dbReference>
<comment type="subcellular location">
    <subcellularLocation>
        <location evidence="1">Nucleus</location>
    </subcellularLocation>
</comment>
<dbReference type="GeneID" id="20669111"/>
<dbReference type="PANTHER" id="PTHR13173">
    <property type="entry name" value="WW DOMAIN BINDING PROTEIN 4"/>
    <property type="match status" value="1"/>
</dbReference>
<keyword evidence="4" id="KW-0862">Zinc</keyword>
<keyword evidence="9" id="KW-1185">Reference proteome</keyword>
<dbReference type="HOGENOM" id="CLU_1251308_0_0_1"/>
<dbReference type="eggNOG" id="KOG0150">
    <property type="taxonomic scope" value="Eukaryota"/>
</dbReference>
<feature type="region of interest" description="Disordered" evidence="6">
    <location>
        <begin position="154"/>
        <end position="195"/>
    </location>
</feature>
<evidence type="ECO:0000256" key="1">
    <source>
        <dbReference type="ARBA" id="ARBA00004123"/>
    </source>
</evidence>
<gene>
    <name evidence="8" type="ORF">HETIRDRAFT_246235</name>
</gene>
<dbReference type="InParanoid" id="W4K596"/>
<feature type="domain" description="Matrin-type" evidence="7">
    <location>
        <begin position="11"/>
        <end position="42"/>
    </location>
</feature>
<reference evidence="8 9" key="1">
    <citation type="journal article" date="2012" name="New Phytol.">
        <title>Insight into trade-off between wood decay and parasitism from the genome of a fungal forest pathogen.</title>
        <authorList>
            <person name="Olson A."/>
            <person name="Aerts A."/>
            <person name="Asiegbu F."/>
            <person name="Belbahri L."/>
            <person name="Bouzid O."/>
            <person name="Broberg A."/>
            <person name="Canback B."/>
            <person name="Coutinho P.M."/>
            <person name="Cullen D."/>
            <person name="Dalman K."/>
            <person name="Deflorio G."/>
            <person name="van Diepen L.T."/>
            <person name="Dunand C."/>
            <person name="Duplessis S."/>
            <person name="Durling M."/>
            <person name="Gonthier P."/>
            <person name="Grimwood J."/>
            <person name="Fossdal C.G."/>
            <person name="Hansson D."/>
            <person name="Henrissat B."/>
            <person name="Hietala A."/>
            <person name="Himmelstrand K."/>
            <person name="Hoffmeister D."/>
            <person name="Hogberg N."/>
            <person name="James T.Y."/>
            <person name="Karlsson M."/>
            <person name="Kohler A."/>
            <person name="Kues U."/>
            <person name="Lee Y.H."/>
            <person name="Lin Y.C."/>
            <person name="Lind M."/>
            <person name="Lindquist E."/>
            <person name="Lombard V."/>
            <person name="Lucas S."/>
            <person name="Lunden K."/>
            <person name="Morin E."/>
            <person name="Murat C."/>
            <person name="Park J."/>
            <person name="Raffaello T."/>
            <person name="Rouze P."/>
            <person name="Salamov A."/>
            <person name="Schmutz J."/>
            <person name="Solheim H."/>
            <person name="Stahlberg J."/>
            <person name="Velez H."/>
            <person name="de Vries R.P."/>
            <person name="Wiebenga A."/>
            <person name="Woodward S."/>
            <person name="Yakovlev I."/>
            <person name="Garbelotto M."/>
            <person name="Martin F."/>
            <person name="Grigoriev I.V."/>
            <person name="Stenlid J."/>
        </authorList>
    </citation>
    <scope>NUCLEOTIDE SEQUENCE [LARGE SCALE GENOMIC DNA]</scope>
    <source>
        <strain evidence="8 9">TC 32-1</strain>
    </source>
</reference>
<accession>W4K596</accession>
<evidence type="ECO:0000259" key="7">
    <source>
        <dbReference type="PROSITE" id="PS50171"/>
    </source>
</evidence>
<keyword evidence="2" id="KW-0479">Metal-binding</keyword>
<feature type="compositionally biased region" description="Basic and acidic residues" evidence="6">
    <location>
        <begin position="26"/>
        <end position="67"/>
    </location>
</feature>
<feature type="compositionally biased region" description="Polar residues" evidence="6">
    <location>
        <begin position="89"/>
        <end position="102"/>
    </location>
</feature>
<dbReference type="STRING" id="747525.W4K596"/>
<dbReference type="Gene3D" id="3.30.160.60">
    <property type="entry name" value="Classic Zinc Finger"/>
    <property type="match status" value="1"/>
</dbReference>
<dbReference type="RefSeq" id="XP_009547274.1">
    <property type="nucleotide sequence ID" value="XM_009548979.1"/>
</dbReference>
<dbReference type="Proteomes" id="UP000030671">
    <property type="component" value="Unassembled WGS sequence"/>
</dbReference>
<evidence type="ECO:0000256" key="5">
    <source>
        <dbReference type="ARBA" id="ARBA00023242"/>
    </source>
</evidence>
<evidence type="ECO:0000256" key="2">
    <source>
        <dbReference type="ARBA" id="ARBA00022723"/>
    </source>
</evidence>
<dbReference type="InterPro" id="IPR013085">
    <property type="entry name" value="U1-CZ_Znf_C2H2"/>
</dbReference>
<feature type="region of interest" description="Disordered" evidence="6">
    <location>
        <begin position="26"/>
        <end position="110"/>
    </location>
</feature>
<dbReference type="Pfam" id="PF06220">
    <property type="entry name" value="zf-U1"/>
    <property type="match status" value="1"/>
</dbReference>
<dbReference type="GO" id="GO:0008270">
    <property type="term" value="F:zinc ion binding"/>
    <property type="evidence" value="ECO:0007669"/>
    <property type="project" value="UniProtKB-KW"/>
</dbReference>
<organism evidence="8 9">
    <name type="scientific">Heterobasidion irregulare (strain TC 32-1)</name>
    <dbReference type="NCBI Taxonomy" id="747525"/>
    <lineage>
        <taxon>Eukaryota</taxon>
        <taxon>Fungi</taxon>
        <taxon>Dikarya</taxon>
        <taxon>Basidiomycota</taxon>
        <taxon>Agaricomycotina</taxon>
        <taxon>Agaricomycetes</taxon>
        <taxon>Russulales</taxon>
        <taxon>Bondarzewiaceae</taxon>
        <taxon>Heterobasidion</taxon>
        <taxon>Heterobasidion annosum species complex</taxon>
    </lineage>
</organism>
<proteinExistence type="predicted"/>
<dbReference type="OrthoDB" id="191651at2759"/>
<evidence type="ECO:0000256" key="6">
    <source>
        <dbReference type="SAM" id="MobiDB-lite"/>
    </source>
</evidence>
<keyword evidence="5" id="KW-0539">Nucleus</keyword>
<dbReference type="KEGG" id="hir:HETIRDRAFT_246235"/>
<dbReference type="InterPro" id="IPR003604">
    <property type="entry name" value="Matrin/U1-like-C_Znf_C2H2"/>
</dbReference>
<dbReference type="EMBL" id="KI925459">
    <property type="protein sequence ID" value="ETW80540.1"/>
    <property type="molecule type" value="Genomic_DNA"/>
</dbReference>
<name>W4K596_HETIT</name>
<evidence type="ECO:0000313" key="9">
    <source>
        <dbReference type="Proteomes" id="UP000030671"/>
    </source>
</evidence>
<dbReference type="GO" id="GO:0000398">
    <property type="term" value="P:mRNA splicing, via spliceosome"/>
    <property type="evidence" value="ECO:0007669"/>
    <property type="project" value="InterPro"/>
</dbReference>
<dbReference type="InterPro" id="IPR040023">
    <property type="entry name" value="WBP4"/>
</dbReference>
<evidence type="ECO:0000256" key="4">
    <source>
        <dbReference type="ARBA" id="ARBA00022833"/>
    </source>
</evidence>
<protein>
    <recommendedName>
        <fullName evidence="7">Matrin-type domain-containing protein</fullName>
    </recommendedName>
</protein>
<dbReference type="InterPro" id="IPR036236">
    <property type="entry name" value="Znf_C2H2_sf"/>
</dbReference>
<dbReference type="SMART" id="SM00451">
    <property type="entry name" value="ZnF_U1"/>
    <property type="match status" value="1"/>
</dbReference>
<dbReference type="SUPFAM" id="SSF57667">
    <property type="entry name" value="beta-beta-alpha zinc fingers"/>
    <property type="match status" value="1"/>
</dbReference>
<feature type="non-terminal residue" evidence="8">
    <location>
        <position position="229"/>
    </location>
</feature>
<evidence type="ECO:0000313" key="8">
    <source>
        <dbReference type="EMBL" id="ETW80540.1"/>
    </source>
</evidence>
<dbReference type="PANTHER" id="PTHR13173:SF10">
    <property type="entry name" value="WW DOMAIN-BINDING PROTEIN 4"/>
    <property type="match status" value="1"/>
</dbReference>
<keyword evidence="3" id="KW-0863">Zinc-finger</keyword>
<dbReference type="GO" id="GO:0003723">
    <property type="term" value="F:RNA binding"/>
    <property type="evidence" value="ECO:0007669"/>
    <property type="project" value="TreeGrafter"/>
</dbReference>
<dbReference type="GO" id="GO:0071011">
    <property type="term" value="C:precatalytic spliceosome"/>
    <property type="evidence" value="ECO:0007669"/>
    <property type="project" value="TreeGrafter"/>
</dbReference>
<evidence type="ECO:0000256" key="3">
    <source>
        <dbReference type="ARBA" id="ARBA00022771"/>
    </source>
</evidence>
<sequence length="229" mass="25654">MSEYWVSKKRYFCKYCDIYITDDAPSRQQHESGLRHQGNKDRFVRGLYKAGEKRKKDLEEEKREMARIEQAAQAAFSQDVGAGHAKPITSHTPTPSVASSSRKPAPRAGGVFADYSTAESLGYTDPDLEHALAEAERRQQQGFVGEWQIVENTTPPMSAHFGGQPAEDIKSGAEPAEGGNKRRAEEPLDEEDEHRWKLRKKTISVGLGEIYDPGIIAIKVKPKKEEPKD</sequence>
<dbReference type="PROSITE" id="PS50171">
    <property type="entry name" value="ZF_MATRIN"/>
    <property type="match status" value="1"/>
</dbReference>
<dbReference type="AlphaFoldDB" id="W4K596"/>